<dbReference type="Proteomes" id="UP000231279">
    <property type="component" value="Unassembled WGS sequence"/>
</dbReference>
<dbReference type="OrthoDB" id="914237at2759"/>
<sequence>MDESYRKILLCLVNTEEIFEPQKELREKANDKLGSEKKIHGVNNVGQESKDRSGSEVEILESEAIIKVGNLSNIVPSKRHHKNICLLLTNFKEDSFPHLQRSSEGDELRKQLLNVLRKPFDKEEYIRHGFSFEFVVLAHYLKYLLMHADLRRKLTKYQHNQRKHLTIYRGFFFWLQIIS</sequence>
<name>A0A2G9GRA6_9LAMI</name>
<dbReference type="AlphaFoldDB" id="A0A2G9GRA6"/>
<dbReference type="EMBL" id="NKXS01003998">
    <property type="protein sequence ID" value="PIN07742.1"/>
    <property type="molecule type" value="Genomic_DNA"/>
</dbReference>
<accession>A0A2G9GRA6</accession>
<protein>
    <submittedName>
        <fullName evidence="1">Uncharacterized protein</fullName>
    </submittedName>
</protein>
<reference evidence="2" key="1">
    <citation type="journal article" date="2018" name="Gigascience">
        <title>Genome assembly of the Pink Ipe (Handroanthus impetiginosus, Bignoniaceae), a highly valued, ecologically keystone Neotropical timber forest tree.</title>
        <authorList>
            <person name="Silva-Junior O.B."/>
            <person name="Grattapaglia D."/>
            <person name="Novaes E."/>
            <person name="Collevatti R.G."/>
        </authorList>
    </citation>
    <scope>NUCLEOTIDE SEQUENCE [LARGE SCALE GENOMIC DNA]</scope>
    <source>
        <strain evidence="2">cv. UFG-1</strain>
    </source>
</reference>
<dbReference type="PANTHER" id="PTHR34194:SF2">
    <property type="entry name" value="F14J8.16 PROTEIN"/>
    <property type="match status" value="1"/>
</dbReference>
<comment type="caution">
    <text evidence="1">The sequence shown here is derived from an EMBL/GenBank/DDBJ whole genome shotgun (WGS) entry which is preliminary data.</text>
</comment>
<proteinExistence type="predicted"/>
<organism evidence="1 2">
    <name type="scientific">Handroanthus impetiginosus</name>
    <dbReference type="NCBI Taxonomy" id="429701"/>
    <lineage>
        <taxon>Eukaryota</taxon>
        <taxon>Viridiplantae</taxon>
        <taxon>Streptophyta</taxon>
        <taxon>Embryophyta</taxon>
        <taxon>Tracheophyta</taxon>
        <taxon>Spermatophyta</taxon>
        <taxon>Magnoliopsida</taxon>
        <taxon>eudicotyledons</taxon>
        <taxon>Gunneridae</taxon>
        <taxon>Pentapetalae</taxon>
        <taxon>asterids</taxon>
        <taxon>lamiids</taxon>
        <taxon>Lamiales</taxon>
        <taxon>Bignoniaceae</taxon>
        <taxon>Crescentiina</taxon>
        <taxon>Tabebuia alliance</taxon>
        <taxon>Handroanthus</taxon>
    </lineage>
</organism>
<gene>
    <name evidence="1" type="ORF">CDL12_19685</name>
</gene>
<dbReference type="PANTHER" id="PTHR34194">
    <property type="entry name" value="F14J8.16 PROTEIN"/>
    <property type="match status" value="1"/>
</dbReference>
<evidence type="ECO:0000313" key="2">
    <source>
        <dbReference type="Proteomes" id="UP000231279"/>
    </source>
</evidence>
<keyword evidence="2" id="KW-1185">Reference proteome</keyword>
<evidence type="ECO:0000313" key="1">
    <source>
        <dbReference type="EMBL" id="PIN07742.1"/>
    </source>
</evidence>